<feature type="non-terminal residue" evidence="2">
    <location>
        <position position="1"/>
    </location>
</feature>
<comment type="caution">
    <text evidence="2">The sequence shown here is derived from an EMBL/GenBank/DDBJ whole genome shotgun (WGS) entry which is preliminary data.</text>
</comment>
<evidence type="ECO:0000259" key="1">
    <source>
        <dbReference type="Pfam" id="PF06985"/>
    </source>
</evidence>
<accession>A0AA40DUK1</accession>
<organism evidence="2 3">
    <name type="scientific">Lasiosphaeris hirsuta</name>
    <dbReference type="NCBI Taxonomy" id="260670"/>
    <lineage>
        <taxon>Eukaryota</taxon>
        <taxon>Fungi</taxon>
        <taxon>Dikarya</taxon>
        <taxon>Ascomycota</taxon>
        <taxon>Pezizomycotina</taxon>
        <taxon>Sordariomycetes</taxon>
        <taxon>Sordariomycetidae</taxon>
        <taxon>Sordariales</taxon>
        <taxon>Lasiosphaeriaceae</taxon>
        <taxon>Lasiosphaeris</taxon>
    </lineage>
</organism>
<dbReference type="EMBL" id="JAUKUA010000004">
    <property type="protein sequence ID" value="KAK0716135.1"/>
    <property type="molecule type" value="Genomic_DNA"/>
</dbReference>
<evidence type="ECO:0000313" key="2">
    <source>
        <dbReference type="EMBL" id="KAK0716135.1"/>
    </source>
</evidence>
<name>A0AA40DUK1_9PEZI</name>
<dbReference type="PANTHER" id="PTHR24148">
    <property type="entry name" value="ANKYRIN REPEAT DOMAIN-CONTAINING PROTEIN 39 HOMOLOG-RELATED"/>
    <property type="match status" value="1"/>
</dbReference>
<dbReference type="InterPro" id="IPR010730">
    <property type="entry name" value="HET"/>
</dbReference>
<reference evidence="2" key="1">
    <citation type="submission" date="2023-06" db="EMBL/GenBank/DDBJ databases">
        <title>Genome-scale phylogeny and comparative genomics of the fungal order Sordariales.</title>
        <authorList>
            <consortium name="Lawrence Berkeley National Laboratory"/>
            <person name="Hensen N."/>
            <person name="Bonometti L."/>
            <person name="Westerberg I."/>
            <person name="Brannstrom I.O."/>
            <person name="Guillou S."/>
            <person name="Cros-Aarteil S."/>
            <person name="Calhoun S."/>
            <person name="Haridas S."/>
            <person name="Kuo A."/>
            <person name="Mondo S."/>
            <person name="Pangilinan J."/>
            <person name="Riley R."/>
            <person name="Labutti K."/>
            <person name="Andreopoulos B."/>
            <person name="Lipzen A."/>
            <person name="Chen C."/>
            <person name="Yanf M."/>
            <person name="Daum C."/>
            <person name="Ng V."/>
            <person name="Clum A."/>
            <person name="Steindorff A."/>
            <person name="Ohm R."/>
            <person name="Martin F."/>
            <person name="Silar P."/>
            <person name="Natvig D."/>
            <person name="Lalanne C."/>
            <person name="Gautier V."/>
            <person name="Ament-Velasquez S.L."/>
            <person name="Kruys A."/>
            <person name="Hutchinson M.I."/>
            <person name="Powell A.J."/>
            <person name="Barry K."/>
            <person name="Miller A.N."/>
            <person name="Grigoriev I.V."/>
            <person name="Debuchy R."/>
            <person name="Gladieux P."/>
            <person name="Thoren M.H."/>
            <person name="Johannesson H."/>
        </authorList>
    </citation>
    <scope>NUCLEOTIDE SEQUENCE</scope>
    <source>
        <strain evidence="2">SMH4607-1</strain>
    </source>
</reference>
<evidence type="ECO:0000313" key="3">
    <source>
        <dbReference type="Proteomes" id="UP001172102"/>
    </source>
</evidence>
<protein>
    <submittedName>
        <fullName evidence="2">Heterokaryon incompatibility</fullName>
    </submittedName>
</protein>
<sequence length="71" mass="8026">VWIDSICINQEDDHERAQQVQLMKRVYQQSTRTVVWLGVGTAQTDSAMRFLRELAAPVRSPTREVVPAAAT</sequence>
<proteinExistence type="predicted"/>
<dbReference type="AlphaFoldDB" id="A0AA40DUK1"/>
<dbReference type="PANTHER" id="PTHR24148:SF64">
    <property type="entry name" value="HETEROKARYON INCOMPATIBILITY DOMAIN-CONTAINING PROTEIN"/>
    <property type="match status" value="1"/>
</dbReference>
<keyword evidence="3" id="KW-1185">Reference proteome</keyword>
<feature type="domain" description="Heterokaryon incompatibility" evidence="1">
    <location>
        <begin position="1"/>
        <end position="57"/>
    </location>
</feature>
<dbReference type="Pfam" id="PF06985">
    <property type="entry name" value="HET"/>
    <property type="match status" value="1"/>
</dbReference>
<dbReference type="InterPro" id="IPR052895">
    <property type="entry name" value="HetReg/Transcr_Mod"/>
</dbReference>
<gene>
    <name evidence="2" type="ORF">B0H67DRAFT_488895</name>
</gene>
<dbReference type="Proteomes" id="UP001172102">
    <property type="component" value="Unassembled WGS sequence"/>
</dbReference>